<feature type="compositionally biased region" description="Basic and acidic residues" evidence="1">
    <location>
        <begin position="25"/>
        <end position="36"/>
    </location>
</feature>
<dbReference type="Proteomes" id="UP000198398">
    <property type="component" value="Chromosome"/>
</dbReference>
<protein>
    <submittedName>
        <fullName evidence="2">Uncharacterized protein</fullName>
    </submittedName>
</protein>
<gene>
    <name evidence="2" type="ORF">CFK39_02345</name>
</gene>
<dbReference type="KEGG" id="brv:CFK39_02345"/>
<evidence type="ECO:0000313" key="2">
    <source>
        <dbReference type="EMBL" id="ASK64863.1"/>
    </source>
</evidence>
<accession>A0A220UAT9</accession>
<proteinExistence type="predicted"/>
<dbReference type="AlphaFoldDB" id="A0A220UAT9"/>
<sequence>MTRAEIPQMCSPRSPGPGRSVAGDHAGHDRTTIRSYLRGDREPGMRQRIATDAFDAFTDSVTAGNDYGRWGSSCPRWRYSVFRLTP</sequence>
<evidence type="ECO:0000256" key="1">
    <source>
        <dbReference type="SAM" id="MobiDB-lite"/>
    </source>
</evidence>
<name>A0A220UAT9_9MICO</name>
<dbReference type="EMBL" id="CP022316">
    <property type="protein sequence ID" value="ASK64863.1"/>
    <property type="molecule type" value="Genomic_DNA"/>
</dbReference>
<evidence type="ECO:0000313" key="3">
    <source>
        <dbReference type="Proteomes" id="UP000198398"/>
    </source>
</evidence>
<reference evidence="3" key="1">
    <citation type="submission" date="2017-07" db="EMBL/GenBank/DDBJ databases">
        <title>Brachybacterium sp. VR2415.</title>
        <authorList>
            <person name="Tak E.J."/>
            <person name="Bae J.-W."/>
        </authorList>
    </citation>
    <scope>NUCLEOTIDE SEQUENCE [LARGE SCALE GENOMIC DNA]</scope>
    <source>
        <strain evidence="3">VR2415</strain>
    </source>
</reference>
<keyword evidence="3" id="KW-1185">Reference proteome</keyword>
<organism evidence="2 3">
    <name type="scientific">Brachybacterium avium</name>
    <dbReference type="NCBI Taxonomy" id="2017485"/>
    <lineage>
        <taxon>Bacteria</taxon>
        <taxon>Bacillati</taxon>
        <taxon>Actinomycetota</taxon>
        <taxon>Actinomycetes</taxon>
        <taxon>Micrococcales</taxon>
        <taxon>Dermabacteraceae</taxon>
        <taxon>Brachybacterium</taxon>
    </lineage>
</organism>
<feature type="region of interest" description="Disordered" evidence="1">
    <location>
        <begin position="1"/>
        <end position="36"/>
    </location>
</feature>